<evidence type="ECO:0000256" key="4">
    <source>
        <dbReference type="ARBA" id="ARBA00023125"/>
    </source>
</evidence>
<comment type="similarity">
    <text evidence="2">Belongs to the transposase mutator family.</text>
</comment>
<name>A0A7W6MLS1_9HYPH</name>
<gene>
    <name evidence="6" type="ORF">GGR04_003951</name>
</gene>
<evidence type="ECO:0000313" key="7">
    <source>
        <dbReference type="Proteomes" id="UP000542776"/>
    </source>
</evidence>
<dbReference type="Proteomes" id="UP000542776">
    <property type="component" value="Unassembled WGS sequence"/>
</dbReference>
<comment type="caution">
    <text evidence="6">The sequence shown here is derived from an EMBL/GenBank/DDBJ whole genome shotgun (WGS) entry which is preliminary data.</text>
</comment>
<evidence type="ECO:0000256" key="5">
    <source>
        <dbReference type="ARBA" id="ARBA00023172"/>
    </source>
</evidence>
<dbReference type="InterPro" id="IPR001207">
    <property type="entry name" value="Transposase_mutator"/>
</dbReference>
<evidence type="ECO:0000256" key="3">
    <source>
        <dbReference type="ARBA" id="ARBA00022578"/>
    </source>
</evidence>
<dbReference type="GO" id="GO:0003677">
    <property type="term" value="F:DNA binding"/>
    <property type="evidence" value="ECO:0007669"/>
    <property type="project" value="UniProtKB-KW"/>
</dbReference>
<sequence>MTDAKKTLLKLIEQEADVDLVREMLAFAADRMMELEIEVRTGANPGVRMPERTNHRNGHRERAWDTRAGRIELAIP</sequence>
<dbReference type="GO" id="GO:0004803">
    <property type="term" value="F:transposase activity"/>
    <property type="evidence" value="ECO:0007669"/>
    <property type="project" value="InterPro"/>
</dbReference>
<dbReference type="EMBL" id="JACIEK010000014">
    <property type="protein sequence ID" value="MBB4000077.1"/>
    <property type="molecule type" value="Genomic_DNA"/>
</dbReference>
<evidence type="ECO:0000256" key="2">
    <source>
        <dbReference type="ARBA" id="ARBA00010961"/>
    </source>
</evidence>
<keyword evidence="4" id="KW-0238">DNA-binding</keyword>
<comment type="function">
    <text evidence="1">Required for the transposition of the insertion element.</text>
</comment>
<proteinExistence type="inferred from homology"/>
<evidence type="ECO:0000313" key="6">
    <source>
        <dbReference type="EMBL" id="MBB4000077.1"/>
    </source>
</evidence>
<reference evidence="6 7" key="1">
    <citation type="submission" date="2020-08" db="EMBL/GenBank/DDBJ databases">
        <title>Genomic Encyclopedia of Type Strains, Phase IV (KMG-IV): sequencing the most valuable type-strain genomes for metagenomic binning, comparative biology and taxonomic classification.</title>
        <authorList>
            <person name="Goeker M."/>
        </authorList>
    </citation>
    <scope>NUCLEOTIDE SEQUENCE [LARGE SCALE GENOMIC DNA]</scope>
    <source>
        <strain evidence="6 7">DSM 102238</strain>
    </source>
</reference>
<keyword evidence="7" id="KW-1185">Reference proteome</keyword>
<evidence type="ECO:0000256" key="1">
    <source>
        <dbReference type="ARBA" id="ARBA00002190"/>
    </source>
</evidence>
<keyword evidence="3" id="KW-0815">Transposition</keyword>
<dbReference type="Pfam" id="PF00872">
    <property type="entry name" value="Transposase_mut"/>
    <property type="match status" value="1"/>
</dbReference>
<organism evidence="6 7">
    <name type="scientific">Aureimonas pseudogalii</name>
    <dbReference type="NCBI Taxonomy" id="1744844"/>
    <lineage>
        <taxon>Bacteria</taxon>
        <taxon>Pseudomonadati</taxon>
        <taxon>Pseudomonadota</taxon>
        <taxon>Alphaproteobacteria</taxon>
        <taxon>Hyphomicrobiales</taxon>
        <taxon>Aurantimonadaceae</taxon>
        <taxon>Aureimonas</taxon>
    </lineage>
</organism>
<dbReference type="GO" id="GO:0006313">
    <property type="term" value="P:DNA transposition"/>
    <property type="evidence" value="ECO:0007669"/>
    <property type="project" value="InterPro"/>
</dbReference>
<dbReference type="AlphaFoldDB" id="A0A7W6MLS1"/>
<protein>
    <submittedName>
        <fullName evidence="6">Transposase-like protein</fullName>
    </submittedName>
</protein>
<accession>A0A7W6MLS1</accession>
<keyword evidence="5" id="KW-0233">DNA recombination</keyword>